<keyword evidence="5" id="KW-1185">Reference proteome</keyword>
<gene>
    <name evidence="4" type="ORF">ABB05_09025</name>
</gene>
<sequence>MVKRSSIIATLFMLFTFCIILPLFISPVMASSPTKQRIYDYAELLTDEETEKLESLAEEYSVKRETDFIILTTNDTKGKDIIPYMQDFYDEQGLGFDKEHGNTAILTIDMEHRDIYLAGFYKAKELLNDERLDSLRNKITPDMTNGNYYEAFQTFIVSGSKYMGIRFGLNPDNLIFQLWFQAAVAIGLGTAIVGAMAYNSGGRVTINSKTYEDANTSRVINRRDQYIRTTTTKRRKPQSNSGGGSSGGGGGRTSGGHSHSGSRGSF</sequence>
<reference evidence="4 5" key="1">
    <citation type="submission" date="2015-05" db="EMBL/GenBank/DDBJ databases">
        <title>Comparison of genome.</title>
        <authorList>
            <person name="Zheng Z."/>
            <person name="Sun M."/>
        </authorList>
    </citation>
    <scope>NUCLEOTIDE SEQUENCE [LARGE SCALE GENOMIC DNA]</scope>
    <source>
        <strain evidence="4 5">G25-74</strain>
    </source>
</reference>
<comment type="caution">
    <text evidence="4">The sequence shown here is derived from an EMBL/GenBank/DDBJ whole genome shotgun (WGS) entry which is preliminary data.</text>
</comment>
<feature type="compositionally biased region" description="Gly residues" evidence="1">
    <location>
        <begin position="241"/>
        <end position="254"/>
    </location>
</feature>
<dbReference type="InterPro" id="IPR007621">
    <property type="entry name" value="TPM_dom"/>
</dbReference>
<dbReference type="PATRIC" id="fig|217031.6.peg.1910"/>
<dbReference type="AlphaFoldDB" id="A0A177ZW89"/>
<dbReference type="EMBL" id="LDJR01000041">
    <property type="protein sequence ID" value="OAK72171.1"/>
    <property type="molecule type" value="Genomic_DNA"/>
</dbReference>
<protein>
    <recommendedName>
        <fullName evidence="3">TPM domain-containing protein</fullName>
    </recommendedName>
</protein>
<evidence type="ECO:0000313" key="5">
    <source>
        <dbReference type="Proteomes" id="UP000077881"/>
    </source>
</evidence>
<keyword evidence="2" id="KW-0812">Transmembrane</keyword>
<dbReference type="STRING" id="217031.ABB05_09025"/>
<feature type="transmembrane region" description="Helical" evidence="2">
    <location>
        <begin position="178"/>
        <end position="198"/>
    </location>
</feature>
<dbReference type="Proteomes" id="UP000077881">
    <property type="component" value="Unassembled WGS sequence"/>
</dbReference>
<evidence type="ECO:0000256" key="2">
    <source>
        <dbReference type="SAM" id="Phobius"/>
    </source>
</evidence>
<dbReference type="OrthoDB" id="9806054at2"/>
<organism evidence="4 5">
    <name type="scientific">Lederbergia galactosidilytica</name>
    <dbReference type="NCBI Taxonomy" id="217031"/>
    <lineage>
        <taxon>Bacteria</taxon>
        <taxon>Bacillati</taxon>
        <taxon>Bacillota</taxon>
        <taxon>Bacilli</taxon>
        <taxon>Bacillales</taxon>
        <taxon>Bacillaceae</taxon>
        <taxon>Lederbergia</taxon>
    </lineage>
</organism>
<keyword evidence="2" id="KW-0472">Membrane</keyword>
<evidence type="ECO:0000313" key="4">
    <source>
        <dbReference type="EMBL" id="OAK72171.1"/>
    </source>
</evidence>
<dbReference type="Gene3D" id="3.10.310.50">
    <property type="match status" value="1"/>
</dbReference>
<feature type="compositionally biased region" description="Low complexity" evidence="1">
    <location>
        <begin position="255"/>
        <end position="266"/>
    </location>
</feature>
<keyword evidence="2" id="KW-1133">Transmembrane helix</keyword>
<name>A0A177ZW89_9BACI</name>
<feature type="domain" description="TPM" evidence="3">
    <location>
        <begin position="38"/>
        <end position="156"/>
    </location>
</feature>
<accession>A0A177ZW89</accession>
<feature type="region of interest" description="Disordered" evidence="1">
    <location>
        <begin position="223"/>
        <end position="266"/>
    </location>
</feature>
<proteinExistence type="predicted"/>
<evidence type="ECO:0000259" key="3">
    <source>
        <dbReference type="Pfam" id="PF04536"/>
    </source>
</evidence>
<dbReference type="Pfam" id="PF04536">
    <property type="entry name" value="TPM_phosphatase"/>
    <property type="match status" value="1"/>
</dbReference>
<evidence type="ECO:0000256" key="1">
    <source>
        <dbReference type="SAM" id="MobiDB-lite"/>
    </source>
</evidence>